<dbReference type="PANTHER" id="PTHR28083">
    <property type="entry name" value="GOOD FOR FULL DBP5 ACTIVITY PROTEIN 2"/>
    <property type="match status" value="1"/>
</dbReference>
<dbReference type="InterPro" id="IPR040151">
    <property type="entry name" value="Gfd2/YDR514C-like"/>
</dbReference>
<dbReference type="SUPFAM" id="SSF53098">
    <property type="entry name" value="Ribonuclease H-like"/>
    <property type="match status" value="1"/>
</dbReference>
<dbReference type="GO" id="GO:0005634">
    <property type="term" value="C:nucleus"/>
    <property type="evidence" value="ECO:0007669"/>
    <property type="project" value="TreeGrafter"/>
</dbReference>
<dbReference type="HOGENOM" id="CLU_918593_0_0_1"/>
<dbReference type="GO" id="GO:0003676">
    <property type="term" value="F:nucleic acid binding"/>
    <property type="evidence" value="ECO:0007669"/>
    <property type="project" value="InterPro"/>
</dbReference>
<evidence type="ECO:0000259" key="1">
    <source>
        <dbReference type="Pfam" id="PF21762"/>
    </source>
</evidence>
<feature type="domain" description="Gfd2/YDR514C-like C-terminal" evidence="1">
    <location>
        <begin position="41"/>
        <end position="241"/>
    </location>
</feature>
<reference evidence="3" key="2">
    <citation type="submission" date="2015-01" db="EMBL/GenBank/DDBJ databases">
        <title>Evolutionary Origins and Diversification of the Mycorrhizal Mutualists.</title>
        <authorList>
            <consortium name="DOE Joint Genome Institute"/>
            <consortium name="Mycorrhizal Genomics Consortium"/>
            <person name="Kohler A."/>
            <person name="Kuo A."/>
            <person name="Nagy L.G."/>
            <person name="Floudas D."/>
            <person name="Copeland A."/>
            <person name="Barry K.W."/>
            <person name="Cichocki N."/>
            <person name="Veneault-Fourrey C."/>
            <person name="LaButti K."/>
            <person name="Lindquist E.A."/>
            <person name="Lipzen A."/>
            <person name="Lundell T."/>
            <person name="Morin E."/>
            <person name="Murat C."/>
            <person name="Riley R."/>
            <person name="Ohm R."/>
            <person name="Sun H."/>
            <person name="Tunlid A."/>
            <person name="Henrissat B."/>
            <person name="Grigoriev I.V."/>
            <person name="Hibbett D.S."/>
            <person name="Martin F."/>
        </authorList>
    </citation>
    <scope>NUCLEOTIDE SEQUENCE [LARGE SCALE GENOMIC DNA]</scope>
    <source>
        <strain evidence="3">Zn</strain>
    </source>
</reference>
<accession>A0A0C3D283</accession>
<keyword evidence="3" id="KW-1185">Reference proteome</keyword>
<protein>
    <recommendedName>
        <fullName evidence="1">Gfd2/YDR514C-like C-terminal domain-containing protein</fullName>
    </recommendedName>
</protein>
<dbReference type="InterPro" id="IPR012337">
    <property type="entry name" value="RNaseH-like_sf"/>
</dbReference>
<gene>
    <name evidence="2" type="ORF">OIDMADRAFT_59109</name>
</gene>
<dbReference type="Pfam" id="PF21762">
    <property type="entry name" value="DEDDh_C"/>
    <property type="match status" value="1"/>
</dbReference>
<dbReference type="InParanoid" id="A0A0C3D283"/>
<evidence type="ECO:0000313" key="2">
    <source>
        <dbReference type="EMBL" id="KIM96022.1"/>
    </source>
</evidence>
<dbReference type="Proteomes" id="UP000054321">
    <property type="component" value="Unassembled WGS sequence"/>
</dbReference>
<organism evidence="2 3">
    <name type="scientific">Oidiodendron maius (strain Zn)</name>
    <dbReference type="NCBI Taxonomy" id="913774"/>
    <lineage>
        <taxon>Eukaryota</taxon>
        <taxon>Fungi</taxon>
        <taxon>Dikarya</taxon>
        <taxon>Ascomycota</taxon>
        <taxon>Pezizomycotina</taxon>
        <taxon>Leotiomycetes</taxon>
        <taxon>Leotiomycetes incertae sedis</taxon>
        <taxon>Myxotrichaceae</taxon>
        <taxon>Oidiodendron</taxon>
    </lineage>
</organism>
<reference evidence="2 3" key="1">
    <citation type="submission" date="2014-04" db="EMBL/GenBank/DDBJ databases">
        <authorList>
            <consortium name="DOE Joint Genome Institute"/>
            <person name="Kuo A."/>
            <person name="Martino E."/>
            <person name="Perotto S."/>
            <person name="Kohler A."/>
            <person name="Nagy L.G."/>
            <person name="Floudas D."/>
            <person name="Copeland A."/>
            <person name="Barry K.W."/>
            <person name="Cichocki N."/>
            <person name="Veneault-Fourrey C."/>
            <person name="LaButti K."/>
            <person name="Lindquist E.A."/>
            <person name="Lipzen A."/>
            <person name="Lundell T."/>
            <person name="Morin E."/>
            <person name="Murat C."/>
            <person name="Sun H."/>
            <person name="Tunlid A."/>
            <person name="Henrissat B."/>
            <person name="Grigoriev I.V."/>
            <person name="Hibbett D.S."/>
            <person name="Martin F."/>
            <person name="Nordberg H.P."/>
            <person name="Cantor M.N."/>
            <person name="Hua S.X."/>
        </authorList>
    </citation>
    <scope>NUCLEOTIDE SEQUENCE [LARGE SCALE GENOMIC DNA]</scope>
    <source>
        <strain evidence="2 3">Zn</strain>
    </source>
</reference>
<dbReference type="STRING" id="913774.A0A0C3D283"/>
<dbReference type="OrthoDB" id="5953249at2759"/>
<dbReference type="AlphaFoldDB" id="A0A0C3D283"/>
<dbReference type="Gene3D" id="3.30.420.10">
    <property type="entry name" value="Ribonuclease H-like superfamily/Ribonuclease H"/>
    <property type="match status" value="1"/>
</dbReference>
<name>A0A0C3D283_OIDMZ</name>
<dbReference type="InterPro" id="IPR036397">
    <property type="entry name" value="RNaseH_sf"/>
</dbReference>
<dbReference type="PANTHER" id="PTHR28083:SF1">
    <property type="entry name" value="GOOD FOR FULL DBP5 ACTIVITY PROTEIN 2"/>
    <property type="match status" value="1"/>
</dbReference>
<dbReference type="InterPro" id="IPR048519">
    <property type="entry name" value="Gfd2/YDR514C-like_C"/>
</dbReference>
<proteinExistence type="predicted"/>
<sequence>MASLKQKKQDFSIACHGGLTHAEQFLGLRDMKDSDPILDVVFVSIDLEVSRRERGKPGAPLVKELGIATLDTRHLKSLVSPFTATKSISTQQFSTSHASRDFLDCDVTDFKECVFAETLFTEQRDLPTTISKCLCIQDESSPGSRAFRNIVIVGHSIKSDLKILQRLGIDVYRIAPVVAILDTYHMIQNLFKANSIFLNSTAPMASFTLSALLAELKCPYKRSDLHNAGNDATFTLHAMLMLAIKSAESREIGPIERENLERLKALTQVELDECTRWKPTRIAVGFYAPGSPNQSNSKTQSNQ</sequence>
<evidence type="ECO:0000313" key="3">
    <source>
        <dbReference type="Proteomes" id="UP000054321"/>
    </source>
</evidence>
<dbReference type="EMBL" id="KN832885">
    <property type="protein sequence ID" value="KIM96022.1"/>
    <property type="molecule type" value="Genomic_DNA"/>
</dbReference>